<reference evidence="1" key="1">
    <citation type="journal article" date="2020" name="Fungal Divers.">
        <title>Resolving the Mortierellaceae phylogeny through synthesis of multi-gene phylogenetics and phylogenomics.</title>
        <authorList>
            <person name="Vandepol N."/>
            <person name="Liber J."/>
            <person name="Desiro A."/>
            <person name="Na H."/>
            <person name="Kennedy M."/>
            <person name="Barry K."/>
            <person name="Grigoriev I.V."/>
            <person name="Miller A.N."/>
            <person name="O'Donnell K."/>
            <person name="Stajich J.E."/>
            <person name="Bonito G."/>
        </authorList>
    </citation>
    <scope>NUCLEOTIDE SEQUENCE</scope>
    <source>
        <strain evidence="1">MES-2147</strain>
    </source>
</reference>
<dbReference type="OrthoDB" id="421075at2759"/>
<dbReference type="AlphaFoldDB" id="A0A9P6JHY3"/>
<evidence type="ECO:0000313" key="1">
    <source>
        <dbReference type="EMBL" id="KAF9979720.1"/>
    </source>
</evidence>
<dbReference type="Proteomes" id="UP000749646">
    <property type="component" value="Unassembled WGS sequence"/>
</dbReference>
<name>A0A9P6JHY3_9FUNG</name>
<accession>A0A9P6JHY3</accession>
<organism evidence="1 2">
    <name type="scientific">Modicella reniformis</name>
    <dbReference type="NCBI Taxonomy" id="1440133"/>
    <lineage>
        <taxon>Eukaryota</taxon>
        <taxon>Fungi</taxon>
        <taxon>Fungi incertae sedis</taxon>
        <taxon>Mucoromycota</taxon>
        <taxon>Mortierellomycotina</taxon>
        <taxon>Mortierellomycetes</taxon>
        <taxon>Mortierellales</taxon>
        <taxon>Mortierellaceae</taxon>
        <taxon>Modicella</taxon>
    </lineage>
</organism>
<keyword evidence="2" id="KW-1185">Reference proteome</keyword>
<comment type="caution">
    <text evidence="1">The sequence shown here is derived from an EMBL/GenBank/DDBJ whole genome shotgun (WGS) entry which is preliminary data.</text>
</comment>
<sequence>MPDRLDILGRLASAEDRPDAEFYEPWINLQVHLGTRQKTLVREKALALASNMIQHHPRRHPNLTTFTKVDRCCLPSDYDANLQEQYISRFSNTGLSKPIQAQMRFANEEDSKG</sequence>
<proteinExistence type="predicted"/>
<protein>
    <submittedName>
        <fullName evidence="1">Uncharacterized protein</fullName>
    </submittedName>
</protein>
<gene>
    <name evidence="1" type="ORF">BGZ65_006102</name>
</gene>
<dbReference type="EMBL" id="JAAAHW010003985">
    <property type="protein sequence ID" value="KAF9979720.1"/>
    <property type="molecule type" value="Genomic_DNA"/>
</dbReference>
<evidence type="ECO:0000313" key="2">
    <source>
        <dbReference type="Proteomes" id="UP000749646"/>
    </source>
</evidence>